<dbReference type="Proteomes" id="UP000033103">
    <property type="component" value="Chromosome"/>
</dbReference>
<proteinExistence type="inferred from homology"/>
<evidence type="ECO:0000313" key="5">
    <source>
        <dbReference type="EMBL" id="AKC95985.1"/>
    </source>
</evidence>
<comment type="function">
    <text evidence="3">Responsible for synthesis of pseudouridine from uracil.</text>
</comment>
<dbReference type="SUPFAM" id="SSF55120">
    <property type="entry name" value="Pseudouridine synthase"/>
    <property type="match status" value="1"/>
</dbReference>
<dbReference type="PANTHER" id="PTHR21600">
    <property type="entry name" value="MITOCHONDRIAL RNA PSEUDOURIDINE SYNTHASE"/>
    <property type="match status" value="1"/>
</dbReference>
<feature type="domain" description="Pseudouridine synthase RsuA/RluA-like" evidence="4">
    <location>
        <begin position="80"/>
        <end position="223"/>
    </location>
</feature>
<dbReference type="GO" id="GO:0140098">
    <property type="term" value="F:catalytic activity, acting on RNA"/>
    <property type="evidence" value="ECO:0007669"/>
    <property type="project" value="UniProtKB-ARBA"/>
</dbReference>
<dbReference type="GO" id="GO:0000455">
    <property type="term" value="P:enzyme-directed rRNA pseudouridine synthesis"/>
    <property type="evidence" value="ECO:0007669"/>
    <property type="project" value="TreeGrafter"/>
</dbReference>
<dbReference type="NCBIfam" id="TIGR00005">
    <property type="entry name" value="rluA_subfam"/>
    <property type="match status" value="1"/>
</dbReference>
<dbReference type="KEGG" id="sns:VC03_05800"/>
<organism evidence="5 6">
    <name type="scientific">Sneathia vaginalis</name>
    <dbReference type="NCBI Taxonomy" id="187101"/>
    <lineage>
        <taxon>Bacteria</taxon>
        <taxon>Fusobacteriati</taxon>
        <taxon>Fusobacteriota</taxon>
        <taxon>Fusobacteriia</taxon>
        <taxon>Fusobacteriales</taxon>
        <taxon>Leptotrichiaceae</taxon>
        <taxon>Sneathia</taxon>
    </lineage>
</organism>
<evidence type="ECO:0000259" key="4">
    <source>
        <dbReference type="Pfam" id="PF00849"/>
    </source>
</evidence>
<evidence type="ECO:0000256" key="1">
    <source>
        <dbReference type="ARBA" id="ARBA00010876"/>
    </source>
</evidence>
<evidence type="ECO:0000256" key="3">
    <source>
        <dbReference type="RuleBase" id="RU362028"/>
    </source>
</evidence>
<dbReference type="EC" id="5.4.99.-" evidence="3"/>
<keyword evidence="3" id="KW-0413">Isomerase</keyword>
<evidence type="ECO:0000256" key="2">
    <source>
        <dbReference type="PIRSR" id="PIRSR606225-1"/>
    </source>
</evidence>
<accession>A0A0E3ZBU1</accession>
<dbReference type="GO" id="GO:0003723">
    <property type="term" value="F:RNA binding"/>
    <property type="evidence" value="ECO:0007669"/>
    <property type="project" value="InterPro"/>
</dbReference>
<dbReference type="AlphaFoldDB" id="A0A0E3ZBU1"/>
<dbReference type="InterPro" id="IPR020103">
    <property type="entry name" value="PsdUridine_synth_cat_dom_sf"/>
</dbReference>
<sequence>MKSFRLDRSTHRMKISEYLREIQNYSSRSLRRVLVYLDNKQVRLTKKLPSSGTLKVVEKEKETNIKPIQMELDIVYEDQDLLIINKPYGLVTHPTLKKVDVTLANGVVYYLNTVPRFYNRLDMDTTGLIIVAKNSYTQSFLQNYGNVRKKYLAIVEGKLEKETIIEKNIYRPENEIKRIIDEKGQYAKTKVRPIEYNEKRDISLVECELFTGRTHQIRVHLSHIGHPILGDKLYSDKENNDVKRQMLHSYSLEFIHPRTKEKMDITIEAYDDMKKILKKYSKND</sequence>
<name>A0A0E3ZBU1_9FUSO</name>
<dbReference type="InterPro" id="IPR006225">
    <property type="entry name" value="PsdUridine_synth_RluC/D"/>
</dbReference>
<dbReference type="Pfam" id="PF00849">
    <property type="entry name" value="PseudoU_synth_2"/>
    <property type="match status" value="1"/>
</dbReference>
<keyword evidence="6" id="KW-1185">Reference proteome</keyword>
<dbReference type="Gene3D" id="3.30.2350.10">
    <property type="entry name" value="Pseudouridine synthase"/>
    <property type="match status" value="1"/>
</dbReference>
<dbReference type="RefSeq" id="WP_046329089.1">
    <property type="nucleotide sequence ID" value="NZ_CP011280.1"/>
</dbReference>
<reference evidence="5 6" key="1">
    <citation type="journal article" date="2012" name="BMC Genomics">
        <title>Genomic sequence analysis and characterization of Sneathia amnii sp. nov.</title>
        <authorList>
            <consortium name="Vaginal Microbiome Consortium (additional members)"/>
            <person name="Harwich M.D.Jr."/>
            <person name="Serrano M.G."/>
            <person name="Fettweis J.M."/>
            <person name="Alves J.M."/>
            <person name="Reimers M.A."/>
            <person name="Buck G.A."/>
            <person name="Jefferson K.K."/>
        </authorList>
    </citation>
    <scope>NUCLEOTIDE SEQUENCE [LARGE SCALE GENOMIC DNA]</scope>
    <source>
        <strain evidence="5 6">SN35</strain>
    </source>
</reference>
<gene>
    <name evidence="5" type="ORF">VC03_05800</name>
</gene>
<protein>
    <recommendedName>
        <fullName evidence="3">Pseudouridine synthase</fullName>
        <ecNumber evidence="3">5.4.99.-</ecNumber>
    </recommendedName>
</protein>
<evidence type="ECO:0000313" key="6">
    <source>
        <dbReference type="Proteomes" id="UP000033103"/>
    </source>
</evidence>
<comment type="similarity">
    <text evidence="1 3">Belongs to the pseudouridine synthase RluA family.</text>
</comment>
<dbReference type="PANTHER" id="PTHR21600:SF44">
    <property type="entry name" value="RIBOSOMAL LARGE SUBUNIT PSEUDOURIDINE SYNTHASE D"/>
    <property type="match status" value="1"/>
</dbReference>
<dbReference type="OrthoDB" id="9807829at2"/>
<dbReference type="InterPro" id="IPR006145">
    <property type="entry name" value="PsdUridine_synth_RsuA/RluA"/>
</dbReference>
<dbReference type="InterPro" id="IPR050188">
    <property type="entry name" value="RluA_PseudoU_synthase"/>
</dbReference>
<dbReference type="EMBL" id="CP011280">
    <property type="protein sequence ID" value="AKC95985.1"/>
    <property type="molecule type" value="Genomic_DNA"/>
</dbReference>
<dbReference type="HOGENOM" id="CLU_016902_4_4_0"/>
<dbReference type="STRING" id="187101.VC03_05800"/>
<feature type="active site" evidence="2">
    <location>
        <position position="122"/>
    </location>
</feature>
<dbReference type="PATRIC" id="fig|1069640.6.peg.1151"/>
<comment type="catalytic activity">
    <reaction evidence="3">
        <text>a uridine in RNA = a pseudouridine in RNA</text>
        <dbReference type="Rhea" id="RHEA:48348"/>
        <dbReference type="Rhea" id="RHEA-COMP:12068"/>
        <dbReference type="Rhea" id="RHEA-COMP:12069"/>
        <dbReference type="ChEBI" id="CHEBI:65314"/>
        <dbReference type="ChEBI" id="CHEBI:65315"/>
    </reaction>
</comment>
<dbReference type="CDD" id="cd02869">
    <property type="entry name" value="PseudoU_synth_RluA_like"/>
    <property type="match status" value="1"/>
</dbReference>
<dbReference type="GO" id="GO:0009982">
    <property type="term" value="F:pseudouridine synthase activity"/>
    <property type="evidence" value="ECO:0007669"/>
    <property type="project" value="InterPro"/>
</dbReference>